<dbReference type="AlphaFoldDB" id="A0A7W9PK69"/>
<gene>
    <name evidence="1" type="ORF">BJY24_006026</name>
</gene>
<evidence type="ECO:0008006" key="3">
    <source>
        <dbReference type="Google" id="ProtNLM"/>
    </source>
</evidence>
<dbReference type="InterPro" id="IPR029063">
    <property type="entry name" value="SAM-dependent_MTases_sf"/>
</dbReference>
<proteinExistence type="predicted"/>
<dbReference type="RefSeq" id="WP_040748536.1">
    <property type="nucleotide sequence ID" value="NZ_JACHIT010000002.1"/>
</dbReference>
<protein>
    <recommendedName>
        <fullName evidence="3">Methyltransferase domain-containing protein</fullName>
    </recommendedName>
</protein>
<keyword evidence="2" id="KW-1185">Reference proteome</keyword>
<name>A0A7W9PK69_9NOCA</name>
<evidence type="ECO:0000313" key="2">
    <source>
        <dbReference type="Proteomes" id="UP000540412"/>
    </source>
</evidence>
<dbReference type="SUPFAM" id="SSF53335">
    <property type="entry name" value="S-adenosyl-L-methionine-dependent methyltransferases"/>
    <property type="match status" value="1"/>
</dbReference>
<dbReference type="Gene3D" id="3.40.50.150">
    <property type="entry name" value="Vaccinia Virus protein VP39"/>
    <property type="match status" value="1"/>
</dbReference>
<reference evidence="1 2" key="1">
    <citation type="submission" date="2020-08" db="EMBL/GenBank/DDBJ databases">
        <title>Sequencing the genomes of 1000 actinobacteria strains.</title>
        <authorList>
            <person name="Klenk H.-P."/>
        </authorList>
    </citation>
    <scope>NUCLEOTIDE SEQUENCE [LARGE SCALE GENOMIC DNA]</scope>
    <source>
        <strain evidence="1 2">DSM 43582</strain>
    </source>
</reference>
<accession>A0A7W9PK69</accession>
<evidence type="ECO:0000313" key="1">
    <source>
        <dbReference type="EMBL" id="MBB5917114.1"/>
    </source>
</evidence>
<dbReference type="EMBL" id="JACHIT010000002">
    <property type="protein sequence ID" value="MBB5917114.1"/>
    <property type="molecule type" value="Genomic_DNA"/>
</dbReference>
<dbReference type="Proteomes" id="UP000540412">
    <property type="component" value="Unassembled WGS sequence"/>
</dbReference>
<sequence length="334" mass="36462">MTTVTPLVSPHPTLGDFTIRDVIEGQTAGQLIVAADDWGWWTSLLAGDTIEPAIGIQQTVADGLVRAGFLHRRGHRYQLTHTGHDVGKNRGFVRVAVRGWEPTFRQLSGSPHRAYIPAATEPGEVARGCTDIARRRPEIFETIGRVLAEDDPGCTIDLGCADAGRVKALAGLAPRERFVGVDIEAGVVAAATAELAPLGIADRVTLLAGSVQPEPQPPAWLDAVDRDSVTTAMSFFLLHQLASDGAGIAAVLRGWMDWFPNVRRLVVGDGYLLEAPHWTQQPWFSPTYEIYHAITGVRLWTQQEYESAFAGLGWSVTRRMEDHTMLVTTILERG</sequence>
<comment type="caution">
    <text evidence="1">The sequence shown here is derived from an EMBL/GenBank/DDBJ whole genome shotgun (WGS) entry which is preliminary data.</text>
</comment>
<organism evidence="1 2">
    <name type="scientific">Nocardia transvalensis</name>
    <dbReference type="NCBI Taxonomy" id="37333"/>
    <lineage>
        <taxon>Bacteria</taxon>
        <taxon>Bacillati</taxon>
        <taxon>Actinomycetota</taxon>
        <taxon>Actinomycetes</taxon>
        <taxon>Mycobacteriales</taxon>
        <taxon>Nocardiaceae</taxon>
        <taxon>Nocardia</taxon>
    </lineage>
</organism>